<evidence type="ECO:0000313" key="2">
    <source>
        <dbReference type="EMBL" id="PWV12471.1"/>
    </source>
</evidence>
<sequence length="155" mass="17725">MTWEPQRIYGFLDSRGIKASFAYVRSTENPADGISHGRVFALQDLAEGVGLVRVSGGVLWLEEPKLCHLLSNKYIYPIRIERGMSRLWLKDYIYLLGANFEDILEPLLFHLLFFLPSCVVSVIDKLRIRPAAQANIHILPSQRARHRVPLRAGLR</sequence>
<dbReference type="VEuPathDB" id="TriTrypDB:TCDM_13534"/>
<dbReference type="VEuPathDB" id="TriTrypDB:C3747_51g135"/>
<name>A0A2V2WV81_TRYCR</name>
<comment type="caution">
    <text evidence="2">The sequence shown here is derived from an EMBL/GenBank/DDBJ whole genome shotgun (WGS) entry which is preliminary data.</text>
</comment>
<dbReference type="AlphaFoldDB" id="A0A2V2WV81"/>
<dbReference type="VEuPathDB" id="TriTrypDB:TcG_10285"/>
<evidence type="ECO:0000313" key="3">
    <source>
        <dbReference type="Proteomes" id="UP000246078"/>
    </source>
</evidence>
<keyword evidence="2" id="KW-0418">Kinase</keyword>
<accession>A0A2V2WV81</accession>
<dbReference type="VEuPathDB" id="TriTrypDB:C3747_51g59"/>
<organism evidence="2 3">
    <name type="scientific">Trypanosoma cruzi</name>
    <dbReference type="NCBI Taxonomy" id="5693"/>
    <lineage>
        <taxon>Eukaryota</taxon>
        <taxon>Discoba</taxon>
        <taxon>Euglenozoa</taxon>
        <taxon>Kinetoplastea</taxon>
        <taxon>Metakinetoplastina</taxon>
        <taxon>Trypanosomatida</taxon>
        <taxon>Trypanosomatidae</taxon>
        <taxon>Trypanosoma</taxon>
        <taxon>Schizotrypanum</taxon>
    </lineage>
</organism>
<dbReference type="Proteomes" id="UP000246078">
    <property type="component" value="Unassembled WGS sequence"/>
</dbReference>
<dbReference type="VEuPathDB" id="TriTrypDB:TcBrA4_0060410"/>
<dbReference type="EMBL" id="PRFC01000051">
    <property type="protein sequence ID" value="PWV12471.1"/>
    <property type="molecule type" value="Genomic_DNA"/>
</dbReference>
<evidence type="ECO:0000313" key="1">
    <source>
        <dbReference type="EMBL" id="PWV12468.1"/>
    </source>
</evidence>
<dbReference type="EMBL" id="PRFC01000051">
    <property type="protein sequence ID" value="PWV12468.1"/>
    <property type="molecule type" value="Genomic_DNA"/>
</dbReference>
<dbReference type="VEuPathDB" id="TriTrypDB:TCSYLVIO_003631"/>
<reference evidence="2 3" key="1">
    <citation type="journal article" date="2018" name="Microb. Genom.">
        <title>Expanding an expanded genome: long-read sequencing of Trypanosoma cruzi.</title>
        <authorList>
            <person name="Berna L."/>
            <person name="Rodriguez M."/>
            <person name="Chiribao M.L."/>
            <person name="Parodi-Talice A."/>
            <person name="Pita S."/>
            <person name="Rijo G."/>
            <person name="Alvarez-Valin F."/>
            <person name="Robello C."/>
        </authorList>
    </citation>
    <scope>NUCLEOTIDE SEQUENCE [LARGE SCALE GENOMIC DNA]</scope>
    <source>
        <strain evidence="2 3">TCC</strain>
    </source>
</reference>
<dbReference type="VEuPathDB" id="TriTrypDB:TcYC6_0073510"/>
<keyword evidence="2" id="KW-0808">Transferase</keyword>
<protein>
    <submittedName>
        <fullName evidence="2">Putative target of rapamycin (TOR) kinase 1</fullName>
    </submittedName>
</protein>
<proteinExistence type="predicted"/>
<dbReference type="GO" id="GO:0016301">
    <property type="term" value="F:kinase activity"/>
    <property type="evidence" value="ECO:0007669"/>
    <property type="project" value="UniProtKB-KW"/>
</dbReference>
<dbReference type="VEuPathDB" id="TriTrypDB:Tc_MARK_7687"/>
<gene>
    <name evidence="2" type="ORF">C3747_51g135</name>
    <name evidence="1" type="ORF">C3747_51g59</name>
</gene>
<dbReference type="VEuPathDB" id="TriTrypDB:TcCL_ESM10360"/>